<dbReference type="SUPFAM" id="SSF53649">
    <property type="entry name" value="Alkaline phosphatase-like"/>
    <property type="match status" value="1"/>
</dbReference>
<evidence type="ECO:0000256" key="5">
    <source>
        <dbReference type="ARBA" id="ARBA00022692"/>
    </source>
</evidence>
<feature type="transmembrane region" description="Helical" evidence="8">
    <location>
        <begin position="113"/>
        <end position="135"/>
    </location>
</feature>
<evidence type="ECO:0000313" key="11">
    <source>
        <dbReference type="EMBL" id="MBB6054986.1"/>
    </source>
</evidence>
<dbReference type="Gene3D" id="3.40.720.10">
    <property type="entry name" value="Alkaline Phosphatase, subunit A"/>
    <property type="match status" value="1"/>
</dbReference>
<dbReference type="Proteomes" id="UP000585721">
    <property type="component" value="Unassembled WGS sequence"/>
</dbReference>
<evidence type="ECO:0000256" key="6">
    <source>
        <dbReference type="ARBA" id="ARBA00022989"/>
    </source>
</evidence>
<sequence>MRFNVKSQYFTLLLASYFTVILNYPFFRESWKVLGKIDQVKAGFIVSIPFFVLFALIILFSLFTIKYISKPLFIFLTVSSSLVFYAGLAYGVVFDYGMIQNSSQTNLSEASSYLNASLVISFILTGVVPAFLITRTNIIYRPLFKEVLSKTALMGLSVLGLLIIASFYYQDYASIGRNNKYLQKYIVPTQYVWSGYKYLKKNYFTTPLVYQQLGLDAKKAVAATVTRPQITVMALGETARAMNYRYNGYSRDTNPFTASDDLISFRQVSSCGTATAVSVPCMFSFMGRSDYDENRAANQDNVLDVIQRGSVNVQWIDNDGGCKGVCGRVPTLNISIKTDSPLCDGEYCFDEILLPELEKALAKANGKDTMVVLHLIGSHGPTYYRRYPASHRRFTPDCQRSDIQNCTQEELVNTYDNTIAYTDYMLSRIVSVLKSYSDRYNTSMLYMSDHGESLGENGLYLHGTPYAVAPKEQTHVPALLWLSPNYVKENQIDMTCVRKTAESKQLSQDYLSHSLLGLTKVATSVYKPELDFLSGCRAGLAPDLT</sequence>
<organism evidence="11 12">
    <name type="scientific">Tolumonas osonensis</name>
    <dbReference type="NCBI Taxonomy" id="675874"/>
    <lineage>
        <taxon>Bacteria</taxon>
        <taxon>Pseudomonadati</taxon>
        <taxon>Pseudomonadota</taxon>
        <taxon>Gammaproteobacteria</taxon>
        <taxon>Aeromonadales</taxon>
        <taxon>Aeromonadaceae</taxon>
        <taxon>Tolumonas</taxon>
    </lineage>
</organism>
<feature type="transmembrane region" description="Helical" evidence="8">
    <location>
        <begin position="72"/>
        <end position="93"/>
    </location>
</feature>
<evidence type="ECO:0000313" key="12">
    <source>
        <dbReference type="Proteomes" id="UP000585721"/>
    </source>
</evidence>
<evidence type="ECO:0000256" key="1">
    <source>
        <dbReference type="ARBA" id="ARBA00004429"/>
    </source>
</evidence>
<dbReference type="CDD" id="cd16017">
    <property type="entry name" value="LptA"/>
    <property type="match status" value="1"/>
</dbReference>
<dbReference type="AlphaFoldDB" id="A0A841GEC2"/>
<dbReference type="Pfam" id="PF08019">
    <property type="entry name" value="EptA_B_N"/>
    <property type="match status" value="1"/>
</dbReference>
<keyword evidence="7 8" id="KW-0472">Membrane</keyword>
<keyword evidence="3" id="KW-0997">Cell inner membrane</keyword>
<dbReference type="PANTHER" id="PTHR30443:SF0">
    <property type="entry name" value="PHOSPHOETHANOLAMINE TRANSFERASE EPTA"/>
    <property type="match status" value="1"/>
</dbReference>
<keyword evidence="2" id="KW-1003">Cell membrane</keyword>
<dbReference type="EC" id="2.7.8.-" evidence="11"/>
<feature type="domain" description="Sulfatase N-terminal" evidence="9">
    <location>
        <begin position="232"/>
        <end position="520"/>
    </location>
</feature>
<keyword evidence="12" id="KW-1185">Reference proteome</keyword>
<accession>A0A841GEC2</accession>
<dbReference type="Pfam" id="PF00884">
    <property type="entry name" value="Sulfatase"/>
    <property type="match status" value="1"/>
</dbReference>
<gene>
    <name evidence="11" type="ORF">HNR75_000858</name>
</gene>
<dbReference type="PANTHER" id="PTHR30443">
    <property type="entry name" value="INNER MEMBRANE PROTEIN"/>
    <property type="match status" value="1"/>
</dbReference>
<evidence type="ECO:0000259" key="10">
    <source>
        <dbReference type="Pfam" id="PF08019"/>
    </source>
</evidence>
<dbReference type="EMBL" id="JACHGR010000002">
    <property type="protein sequence ID" value="MBB6054986.1"/>
    <property type="molecule type" value="Genomic_DNA"/>
</dbReference>
<keyword evidence="4 11" id="KW-0808">Transferase</keyword>
<protein>
    <submittedName>
        <fullName evidence="11">Lipid A ethanolaminephosphotransferase</fullName>
        <ecNumber evidence="11">2.7.8.-</ecNumber>
    </submittedName>
</protein>
<evidence type="ECO:0000256" key="4">
    <source>
        <dbReference type="ARBA" id="ARBA00022679"/>
    </source>
</evidence>
<name>A0A841GEC2_9GAMM</name>
<evidence type="ECO:0000259" key="9">
    <source>
        <dbReference type="Pfam" id="PF00884"/>
    </source>
</evidence>
<feature type="domain" description="Phosphoethanolamine transferase N-terminal" evidence="10">
    <location>
        <begin position="53"/>
        <end position="203"/>
    </location>
</feature>
<dbReference type="InterPro" id="IPR017850">
    <property type="entry name" value="Alkaline_phosphatase_core_sf"/>
</dbReference>
<evidence type="ECO:0000256" key="8">
    <source>
        <dbReference type="SAM" id="Phobius"/>
    </source>
</evidence>
<comment type="caution">
    <text evidence="11">The sequence shown here is derived from an EMBL/GenBank/DDBJ whole genome shotgun (WGS) entry which is preliminary data.</text>
</comment>
<dbReference type="NCBIfam" id="NF028537">
    <property type="entry name" value="P_eth_NH2_trans"/>
    <property type="match status" value="1"/>
</dbReference>
<dbReference type="InterPro" id="IPR058130">
    <property type="entry name" value="PEA_transf_C"/>
</dbReference>
<dbReference type="InterPro" id="IPR040423">
    <property type="entry name" value="PEA_transferase"/>
</dbReference>
<evidence type="ECO:0000256" key="3">
    <source>
        <dbReference type="ARBA" id="ARBA00022519"/>
    </source>
</evidence>
<feature type="transmembrane region" description="Helical" evidence="8">
    <location>
        <begin position="147"/>
        <end position="169"/>
    </location>
</feature>
<keyword evidence="5 8" id="KW-0812">Transmembrane</keyword>
<dbReference type="GO" id="GO:0016776">
    <property type="term" value="F:phosphotransferase activity, phosphate group as acceptor"/>
    <property type="evidence" value="ECO:0007669"/>
    <property type="project" value="TreeGrafter"/>
</dbReference>
<dbReference type="GO" id="GO:0009244">
    <property type="term" value="P:lipopolysaccharide core region biosynthetic process"/>
    <property type="evidence" value="ECO:0007669"/>
    <property type="project" value="TreeGrafter"/>
</dbReference>
<dbReference type="InterPro" id="IPR000917">
    <property type="entry name" value="Sulfatase_N"/>
</dbReference>
<comment type="subcellular location">
    <subcellularLocation>
        <location evidence="1">Cell inner membrane</location>
        <topology evidence="1">Multi-pass membrane protein</topology>
    </subcellularLocation>
</comment>
<keyword evidence="6 8" id="KW-1133">Transmembrane helix</keyword>
<dbReference type="InterPro" id="IPR012549">
    <property type="entry name" value="EptA-like_N"/>
</dbReference>
<evidence type="ECO:0000256" key="2">
    <source>
        <dbReference type="ARBA" id="ARBA00022475"/>
    </source>
</evidence>
<feature type="transmembrane region" description="Helical" evidence="8">
    <location>
        <begin position="9"/>
        <end position="27"/>
    </location>
</feature>
<feature type="transmembrane region" description="Helical" evidence="8">
    <location>
        <begin position="42"/>
        <end position="65"/>
    </location>
</feature>
<reference evidence="11 12" key="1">
    <citation type="submission" date="2020-08" db="EMBL/GenBank/DDBJ databases">
        <title>Genomic Encyclopedia of Type Strains, Phase IV (KMG-IV): sequencing the most valuable type-strain genomes for metagenomic binning, comparative biology and taxonomic classification.</title>
        <authorList>
            <person name="Goeker M."/>
        </authorList>
    </citation>
    <scope>NUCLEOTIDE SEQUENCE [LARGE SCALE GENOMIC DNA]</scope>
    <source>
        <strain evidence="11 12">DSM 22975</strain>
    </source>
</reference>
<evidence type="ECO:0000256" key="7">
    <source>
        <dbReference type="ARBA" id="ARBA00023136"/>
    </source>
</evidence>
<dbReference type="GO" id="GO:0005886">
    <property type="term" value="C:plasma membrane"/>
    <property type="evidence" value="ECO:0007669"/>
    <property type="project" value="UniProtKB-SubCell"/>
</dbReference>
<proteinExistence type="predicted"/>